<dbReference type="InterPro" id="IPR036388">
    <property type="entry name" value="WH-like_DNA-bd_sf"/>
</dbReference>
<evidence type="ECO:0000259" key="4">
    <source>
        <dbReference type="PROSITE" id="PS50949"/>
    </source>
</evidence>
<dbReference type="Gene3D" id="1.10.10.10">
    <property type="entry name" value="Winged helix-like DNA-binding domain superfamily/Winged helix DNA-binding domain"/>
    <property type="match status" value="1"/>
</dbReference>
<dbReference type="CDD" id="cd07377">
    <property type="entry name" value="WHTH_GntR"/>
    <property type="match status" value="1"/>
</dbReference>
<proteinExistence type="predicted"/>
<dbReference type="Gene3D" id="1.20.120.530">
    <property type="entry name" value="GntR ligand-binding domain-like"/>
    <property type="match status" value="1"/>
</dbReference>
<dbReference type="PANTHER" id="PTHR43537:SF24">
    <property type="entry name" value="GLUCONATE OPERON TRANSCRIPTIONAL REPRESSOR"/>
    <property type="match status" value="1"/>
</dbReference>
<evidence type="ECO:0000313" key="5">
    <source>
        <dbReference type="EMBL" id="MEQ2557440.1"/>
    </source>
</evidence>
<keyword evidence="2" id="KW-0238">DNA-binding</keyword>
<dbReference type="InterPro" id="IPR000524">
    <property type="entry name" value="Tscrpt_reg_HTH_GntR"/>
</dbReference>
<reference evidence="5 6" key="1">
    <citation type="submission" date="2024-03" db="EMBL/GenBank/DDBJ databases">
        <title>Human intestinal bacterial collection.</title>
        <authorList>
            <person name="Pauvert C."/>
            <person name="Hitch T.C.A."/>
            <person name="Clavel T."/>
        </authorList>
    </citation>
    <scope>NUCLEOTIDE SEQUENCE [LARGE SCALE GENOMIC DNA]</scope>
    <source>
        <strain evidence="5 6">CLA-AA-H185</strain>
    </source>
</reference>
<evidence type="ECO:0000256" key="1">
    <source>
        <dbReference type="ARBA" id="ARBA00023015"/>
    </source>
</evidence>
<evidence type="ECO:0000256" key="2">
    <source>
        <dbReference type="ARBA" id="ARBA00023125"/>
    </source>
</evidence>
<comment type="caution">
    <text evidence="5">The sequence shown here is derived from an EMBL/GenBank/DDBJ whole genome shotgun (WGS) entry which is preliminary data.</text>
</comment>
<name>A0ABV1HD72_9FIRM</name>
<dbReference type="SMART" id="SM00345">
    <property type="entry name" value="HTH_GNTR"/>
    <property type="match status" value="1"/>
</dbReference>
<dbReference type="PROSITE" id="PS50949">
    <property type="entry name" value="HTH_GNTR"/>
    <property type="match status" value="1"/>
</dbReference>
<dbReference type="Proteomes" id="UP001454489">
    <property type="component" value="Unassembled WGS sequence"/>
</dbReference>
<dbReference type="InterPro" id="IPR036390">
    <property type="entry name" value="WH_DNA-bd_sf"/>
</dbReference>
<evidence type="ECO:0000313" key="6">
    <source>
        <dbReference type="Proteomes" id="UP001454489"/>
    </source>
</evidence>
<keyword evidence="6" id="KW-1185">Reference proteome</keyword>
<dbReference type="Pfam" id="PF00392">
    <property type="entry name" value="GntR"/>
    <property type="match status" value="1"/>
</dbReference>
<accession>A0ABV1HD72</accession>
<dbReference type="InterPro" id="IPR011711">
    <property type="entry name" value="GntR_C"/>
</dbReference>
<keyword evidence="1" id="KW-0805">Transcription regulation</keyword>
<dbReference type="EMBL" id="JBBMEX010000005">
    <property type="protein sequence ID" value="MEQ2557440.1"/>
    <property type="molecule type" value="Genomic_DNA"/>
</dbReference>
<dbReference type="SMART" id="SM00895">
    <property type="entry name" value="FCD"/>
    <property type="match status" value="1"/>
</dbReference>
<dbReference type="SUPFAM" id="SSF48008">
    <property type="entry name" value="GntR ligand-binding domain-like"/>
    <property type="match status" value="1"/>
</dbReference>
<sequence length="235" mass="26394">MKFGEIIAPSIKELFIQKIEGMILSGALKPGERLPTERELADEMNISKTIVHEGIRELSRLGFLDVVSRKGVTVADYAQNGNLDTLMAIMKYNGGYLNPQTAKSLLDVRAFLECPALEALAAHHTQEDIAKLEQLLAETYKAKGDGIHALSQAMFLFHRTIIFLSGNTITPLILNAFLVAGLSFWEDYILTVGEDASLERLEIFLDYIRNGKGKELADLQREWLEAYKRQKYMAD</sequence>
<keyword evidence="3" id="KW-0804">Transcription</keyword>
<gene>
    <name evidence="5" type="ORF">WMO43_06125</name>
</gene>
<protein>
    <submittedName>
        <fullName evidence="5">GntR family transcriptional regulator</fullName>
    </submittedName>
</protein>
<dbReference type="InterPro" id="IPR008920">
    <property type="entry name" value="TF_FadR/GntR_C"/>
</dbReference>
<organism evidence="5 6">
    <name type="scientific">Maccoyibacter intestinihominis</name>
    <dbReference type="NCBI Taxonomy" id="3133499"/>
    <lineage>
        <taxon>Bacteria</taxon>
        <taxon>Bacillati</taxon>
        <taxon>Bacillota</taxon>
        <taxon>Clostridia</taxon>
        <taxon>Lachnospirales</taxon>
        <taxon>Lachnospiraceae</taxon>
        <taxon>Maccoyibacter</taxon>
    </lineage>
</organism>
<dbReference type="PRINTS" id="PR00035">
    <property type="entry name" value="HTHGNTR"/>
</dbReference>
<dbReference type="Pfam" id="PF07729">
    <property type="entry name" value="FCD"/>
    <property type="match status" value="1"/>
</dbReference>
<dbReference type="PANTHER" id="PTHR43537">
    <property type="entry name" value="TRANSCRIPTIONAL REGULATOR, GNTR FAMILY"/>
    <property type="match status" value="1"/>
</dbReference>
<dbReference type="SUPFAM" id="SSF46785">
    <property type="entry name" value="Winged helix' DNA-binding domain"/>
    <property type="match status" value="1"/>
</dbReference>
<dbReference type="RefSeq" id="WP_353530618.1">
    <property type="nucleotide sequence ID" value="NZ_JBBMEX010000005.1"/>
</dbReference>
<feature type="domain" description="HTH gntR-type" evidence="4">
    <location>
        <begin position="9"/>
        <end position="77"/>
    </location>
</feature>
<evidence type="ECO:0000256" key="3">
    <source>
        <dbReference type="ARBA" id="ARBA00023163"/>
    </source>
</evidence>